<evidence type="ECO:0000313" key="3">
    <source>
        <dbReference type="Proteomes" id="UP000316614"/>
    </source>
</evidence>
<gene>
    <name evidence="2" type="ORF">FKX85_03330</name>
</gene>
<protein>
    <submittedName>
        <fullName evidence="2">Uncharacterized protein</fullName>
    </submittedName>
</protein>
<dbReference type="EMBL" id="CP041253">
    <property type="protein sequence ID" value="QDH78119.1"/>
    <property type="molecule type" value="Genomic_DNA"/>
</dbReference>
<reference evidence="2 3" key="1">
    <citation type="submission" date="2019-06" db="EMBL/GenBank/DDBJ databases">
        <title>Echinicola alkalisoli sp. nov. isolated from saline soil.</title>
        <authorList>
            <person name="Sun J.-Q."/>
            <person name="Xu L."/>
        </authorList>
    </citation>
    <scope>NUCLEOTIDE SEQUENCE [LARGE SCALE GENOMIC DNA]</scope>
    <source>
        <strain evidence="2 3">LN3S3</strain>
    </source>
</reference>
<dbReference type="RefSeq" id="WP_141613380.1">
    <property type="nucleotide sequence ID" value="NZ_CP041253.1"/>
</dbReference>
<dbReference type="KEGG" id="echi:FKX85_03330"/>
<sequence>MERNNVLLTSFWGKWFYPTWLGYETSIRFYDYGQSVYGYLLAQQDQIVTYVGAFGAEAMALFFGVATFAICSVFLTVPACFILYKFFESPSLTSTLLEGKLKTIF</sequence>
<keyword evidence="1" id="KW-0812">Transmembrane</keyword>
<evidence type="ECO:0000256" key="1">
    <source>
        <dbReference type="SAM" id="Phobius"/>
    </source>
</evidence>
<keyword evidence="1" id="KW-0472">Membrane</keyword>
<accession>A0A514CE73</accession>
<evidence type="ECO:0000313" key="2">
    <source>
        <dbReference type="EMBL" id="QDH78119.1"/>
    </source>
</evidence>
<dbReference type="Proteomes" id="UP000316614">
    <property type="component" value="Chromosome"/>
</dbReference>
<name>A0A514CE73_9BACT</name>
<dbReference type="OrthoDB" id="1189484at2"/>
<organism evidence="2 3">
    <name type="scientific">Echinicola soli</name>
    <dbReference type="NCBI Taxonomy" id="2591634"/>
    <lineage>
        <taxon>Bacteria</taxon>
        <taxon>Pseudomonadati</taxon>
        <taxon>Bacteroidota</taxon>
        <taxon>Cytophagia</taxon>
        <taxon>Cytophagales</taxon>
        <taxon>Cyclobacteriaceae</taxon>
        <taxon>Echinicola</taxon>
    </lineage>
</organism>
<keyword evidence="1" id="KW-1133">Transmembrane helix</keyword>
<proteinExistence type="predicted"/>
<keyword evidence="3" id="KW-1185">Reference proteome</keyword>
<dbReference type="AlphaFoldDB" id="A0A514CE73"/>
<feature type="transmembrane region" description="Helical" evidence="1">
    <location>
        <begin position="60"/>
        <end position="84"/>
    </location>
</feature>